<dbReference type="InterPro" id="IPR029058">
    <property type="entry name" value="AB_hydrolase_fold"/>
</dbReference>
<comment type="caution">
    <text evidence="3">The sequence shown here is derived from an EMBL/GenBank/DDBJ whole genome shotgun (WGS) entry which is preliminary data.</text>
</comment>
<keyword evidence="2" id="KW-0732">Signal</keyword>
<dbReference type="PROSITE" id="PS51318">
    <property type="entry name" value="TAT"/>
    <property type="match status" value="1"/>
</dbReference>
<organism evidence="3 4">
    <name type="scientific">Streptomyces endophyticus</name>
    <dbReference type="NCBI Taxonomy" id="714166"/>
    <lineage>
        <taxon>Bacteria</taxon>
        <taxon>Bacillati</taxon>
        <taxon>Actinomycetota</taxon>
        <taxon>Actinomycetes</taxon>
        <taxon>Kitasatosporales</taxon>
        <taxon>Streptomycetaceae</taxon>
        <taxon>Streptomyces</taxon>
    </lineage>
</organism>
<dbReference type="RefSeq" id="WP_326024182.1">
    <property type="nucleotide sequence ID" value="NZ_JAOZYC010000214.1"/>
</dbReference>
<proteinExistence type="predicted"/>
<accession>A0ABU6FJV8</accession>
<dbReference type="SUPFAM" id="SSF53474">
    <property type="entry name" value="alpha/beta-Hydrolases"/>
    <property type="match status" value="1"/>
</dbReference>
<name>A0ABU6FJV8_9ACTN</name>
<keyword evidence="4" id="KW-1185">Reference proteome</keyword>
<protein>
    <submittedName>
        <fullName evidence="3">PE-PPE domain-containing protein</fullName>
    </submittedName>
</protein>
<keyword evidence="1" id="KW-0378">Hydrolase</keyword>
<dbReference type="InterPro" id="IPR000675">
    <property type="entry name" value="Cutinase/axe"/>
</dbReference>
<feature type="signal peptide" evidence="2">
    <location>
        <begin position="1"/>
        <end position="27"/>
    </location>
</feature>
<dbReference type="Pfam" id="PF01083">
    <property type="entry name" value="Cutinase"/>
    <property type="match status" value="1"/>
</dbReference>
<dbReference type="Gene3D" id="3.40.50.1820">
    <property type="entry name" value="alpha/beta hydrolase"/>
    <property type="match status" value="1"/>
</dbReference>
<dbReference type="InterPro" id="IPR006311">
    <property type="entry name" value="TAT_signal"/>
</dbReference>
<gene>
    <name evidence="3" type="ORF">OKJ99_43360</name>
</gene>
<dbReference type="EMBL" id="JAOZYC010000214">
    <property type="protein sequence ID" value="MEB8344334.1"/>
    <property type="molecule type" value="Genomic_DNA"/>
</dbReference>
<evidence type="ECO:0000256" key="2">
    <source>
        <dbReference type="SAM" id="SignalP"/>
    </source>
</evidence>
<feature type="chain" id="PRO_5045176089" evidence="2">
    <location>
        <begin position="28"/>
        <end position="270"/>
    </location>
</feature>
<evidence type="ECO:0000256" key="1">
    <source>
        <dbReference type="ARBA" id="ARBA00022801"/>
    </source>
</evidence>
<dbReference type="Proteomes" id="UP001354931">
    <property type="component" value="Unassembled WGS sequence"/>
</dbReference>
<reference evidence="3 4" key="1">
    <citation type="submission" date="2022-10" db="EMBL/GenBank/DDBJ databases">
        <authorList>
            <person name="Xie J."/>
            <person name="Shen N."/>
        </authorList>
    </citation>
    <scope>NUCLEOTIDE SEQUENCE [LARGE SCALE GENOMIC DNA]</scope>
    <source>
        <strain evidence="3 4">YIM65594</strain>
    </source>
</reference>
<evidence type="ECO:0000313" key="3">
    <source>
        <dbReference type="EMBL" id="MEB8344334.1"/>
    </source>
</evidence>
<sequence length="270" mass="27388">MSKKSRAAGVVRAVAVAAVLTAGSAVAFAPAAHADGAEHYYIEIGGTGPTENKDGCPNTTSSYDAANDAFGLGATAIKVCYPASAGPIIGPSGALIEPTGKVNPEALTAPTYDASVQLGIERGLKAAQDTHDAHPDAQLTITGYSQGAQAADVVLQKISQGDTGIPRSQVDGMLYADPMQPDTGFGARVPKGLGIPGVATAPGAGPVNFDGIPVKRFCIVGDPVCDLRSVTNAPGYFNVHPLYPAVAIPKNLDQTGGNGVQWLNQNGDPV</sequence>
<evidence type="ECO:0000313" key="4">
    <source>
        <dbReference type="Proteomes" id="UP001354931"/>
    </source>
</evidence>